<dbReference type="KEGG" id="xla:108708408"/>
<feature type="domain" description="Ig-like" evidence="18">
    <location>
        <begin position="232"/>
        <end position="339"/>
    </location>
</feature>
<dbReference type="SMART" id="SM00255">
    <property type="entry name" value="TIR"/>
    <property type="match status" value="1"/>
</dbReference>
<dbReference type="PRINTS" id="PR01537">
    <property type="entry name" value="INTRLKN1R1F"/>
</dbReference>
<keyword evidence="9 15" id="KW-0472">Membrane</keyword>
<dbReference type="InterPro" id="IPR000157">
    <property type="entry name" value="TIR_dom"/>
</dbReference>
<evidence type="ECO:0000256" key="11">
    <source>
        <dbReference type="ARBA" id="ARBA00023170"/>
    </source>
</evidence>
<dbReference type="GO" id="GO:0004908">
    <property type="term" value="F:interleukin-1 receptor activity"/>
    <property type="evidence" value="ECO:0007669"/>
    <property type="project" value="InterPro"/>
</dbReference>
<evidence type="ECO:0000313" key="21">
    <source>
        <dbReference type="Xenbase" id="XB-GENE-6485854"/>
    </source>
</evidence>
<comment type="similarity">
    <text evidence="2">Belongs to the interleukin-1 receptor family.</text>
</comment>
<keyword evidence="8" id="KW-0520">NAD</keyword>
<dbReference type="GeneID" id="108708408"/>
<evidence type="ECO:0000256" key="10">
    <source>
        <dbReference type="ARBA" id="ARBA00023157"/>
    </source>
</evidence>
<sequence length="566" mass="64578">MSWICWVLVFCTAKYTAATEAIHFGLNCLNKEQTYRYQVFDKENVFIPCGQPYQEQHSAPVCENCIQWFLEKDGELNEIGINKHANITKKGNTLLFSPAEIHHSGVYICKMDNVCLRIILDVRTKDICLTYEPSSKYVLLNIKNTISCPSQNCHHGLNKSGIKWYKNGKKIIEKPTRTGLKLTGNGVVITETYSADRGLYTCDYSLYLNGSLWTVRATVDVEVAAKETEKKPEILHPKDGDHVEAELGKPLKLECRVVFGYERYLNAGIDWIKLHPGSKEEKLERTHLEAPKQVVEGTGTTYILTSTLHKVSIDDFNSTFLCRVRNFVGTATSVVKLIRKKTDVVFLVYILCVSVLLLLILLIGSGLIYLHWTEIVLLYRNYLSKDETLGDDKEFDAFVSYAKHDSDSQEETFEDSYGEEVFATQFLPSVLEDKYNFKLCLLERDILPGGAYVEDVVKIIKRSRRVIVILSQRYITSPSVFELQAAVTCSLEEEPIKLILVKFSPFKEPESLPHIVKKALNALPRLEWKGKLDSSASIDTKFWNKVRYHMPVKNNKKQKKMGSLLK</sequence>
<dbReference type="GO" id="GO:0016787">
    <property type="term" value="F:hydrolase activity"/>
    <property type="evidence" value="ECO:0007669"/>
    <property type="project" value="UniProtKB-KW"/>
</dbReference>
<evidence type="ECO:0000313" key="20">
    <source>
        <dbReference type="RefSeq" id="XP_018102567.1"/>
    </source>
</evidence>
<feature type="domain" description="TIR" evidence="17">
    <location>
        <begin position="393"/>
        <end position="550"/>
    </location>
</feature>
<proteinExistence type="inferred from homology"/>
<dbReference type="GO" id="GO:0009986">
    <property type="term" value="C:cell surface"/>
    <property type="evidence" value="ECO:0000318"/>
    <property type="project" value="GO_Central"/>
</dbReference>
<dbReference type="SUPFAM" id="SSF48726">
    <property type="entry name" value="Immunoglobulin"/>
    <property type="match status" value="3"/>
</dbReference>
<keyword evidence="6" id="KW-0378">Hydrolase</keyword>
<keyword evidence="13" id="KW-0395">Inflammatory response</keyword>
<dbReference type="Pfam" id="PF01582">
    <property type="entry name" value="TIR"/>
    <property type="match status" value="1"/>
</dbReference>
<organism evidence="19 20">
    <name type="scientific">Xenopus laevis</name>
    <name type="common">African clawed frog</name>
    <dbReference type="NCBI Taxonomy" id="8355"/>
    <lineage>
        <taxon>Eukaryota</taxon>
        <taxon>Metazoa</taxon>
        <taxon>Chordata</taxon>
        <taxon>Craniata</taxon>
        <taxon>Vertebrata</taxon>
        <taxon>Euteleostomi</taxon>
        <taxon>Amphibia</taxon>
        <taxon>Batrachia</taxon>
        <taxon>Anura</taxon>
        <taxon>Pipoidea</taxon>
        <taxon>Pipidae</taxon>
        <taxon>Xenopodinae</taxon>
        <taxon>Xenopus</taxon>
        <taxon>Xenopus</taxon>
    </lineage>
</organism>
<evidence type="ECO:0000256" key="13">
    <source>
        <dbReference type="ARBA" id="ARBA00023198"/>
    </source>
</evidence>
<gene>
    <name evidence="20 21" type="primary">il18rap.L</name>
</gene>
<dbReference type="GO" id="GO:0006954">
    <property type="term" value="P:inflammatory response"/>
    <property type="evidence" value="ECO:0007669"/>
    <property type="project" value="UniProtKB-KW"/>
</dbReference>
<dbReference type="GO" id="GO:0035655">
    <property type="term" value="P:interleukin-18-mediated signaling pathway"/>
    <property type="evidence" value="ECO:0000318"/>
    <property type="project" value="GO_Central"/>
</dbReference>
<dbReference type="InterPro" id="IPR041416">
    <property type="entry name" value="IL-1RAcP-like_ig"/>
</dbReference>
<evidence type="ECO:0000256" key="15">
    <source>
        <dbReference type="SAM" id="Phobius"/>
    </source>
</evidence>
<feature type="domain" description="Ig-like" evidence="18">
    <location>
        <begin position="145"/>
        <end position="220"/>
    </location>
</feature>
<keyword evidence="5" id="KW-0677">Repeat</keyword>
<evidence type="ECO:0000256" key="5">
    <source>
        <dbReference type="ARBA" id="ARBA00022737"/>
    </source>
</evidence>
<evidence type="ECO:0000256" key="12">
    <source>
        <dbReference type="ARBA" id="ARBA00023180"/>
    </source>
</evidence>
<evidence type="ECO:0000256" key="7">
    <source>
        <dbReference type="ARBA" id="ARBA00022989"/>
    </source>
</evidence>
<dbReference type="FunFam" id="2.60.40.10:FF:001504">
    <property type="entry name" value="Interleukin 18 receptor accessory protein"/>
    <property type="match status" value="1"/>
</dbReference>
<dbReference type="SMART" id="SM00409">
    <property type="entry name" value="IG"/>
    <property type="match status" value="3"/>
</dbReference>
<keyword evidence="3 15" id="KW-0812">Transmembrane</keyword>
<dbReference type="FunFam" id="3.40.50.10140:FF:000002">
    <property type="entry name" value="Interleukin 1 receptor accessory protein"/>
    <property type="match status" value="1"/>
</dbReference>
<dbReference type="PRINTS" id="PR01536">
    <property type="entry name" value="INTRLKN1R12F"/>
</dbReference>
<protein>
    <submittedName>
        <fullName evidence="20">Interleukin-18 receptor accessory protein</fullName>
    </submittedName>
</protein>
<reference evidence="20" key="1">
    <citation type="submission" date="2025-08" db="UniProtKB">
        <authorList>
            <consortium name="RefSeq"/>
        </authorList>
    </citation>
    <scope>IDENTIFICATION</scope>
    <source>
        <strain evidence="20">J_2021</strain>
        <tissue evidence="20">Erythrocytes</tissue>
    </source>
</reference>
<dbReference type="OrthoDB" id="6019866at2759"/>
<dbReference type="SUPFAM" id="SSF52200">
    <property type="entry name" value="Toll/Interleukin receptor TIR domain"/>
    <property type="match status" value="1"/>
</dbReference>
<dbReference type="InterPro" id="IPR013783">
    <property type="entry name" value="Ig-like_fold"/>
</dbReference>
<keyword evidence="4 16" id="KW-0732">Signal</keyword>
<evidence type="ECO:0000256" key="8">
    <source>
        <dbReference type="ARBA" id="ARBA00023027"/>
    </source>
</evidence>
<evidence type="ECO:0000256" key="2">
    <source>
        <dbReference type="ARBA" id="ARBA00009752"/>
    </source>
</evidence>
<dbReference type="Xenbase" id="XB-GENE-6485854">
    <property type="gene designation" value="il18rap.L"/>
</dbReference>
<dbReference type="GO" id="GO:0002250">
    <property type="term" value="P:adaptive immune response"/>
    <property type="evidence" value="ECO:0000318"/>
    <property type="project" value="GO_Central"/>
</dbReference>
<dbReference type="Gene3D" id="2.60.40.10">
    <property type="entry name" value="Immunoglobulins"/>
    <property type="match status" value="3"/>
</dbReference>
<comment type="subcellular location">
    <subcellularLocation>
        <location evidence="1">Membrane</location>
        <topology evidence="1">Single-pass type I membrane protein</topology>
    </subcellularLocation>
</comment>
<evidence type="ECO:0000313" key="19">
    <source>
        <dbReference type="Proteomes" id="UP000186698"/>
    </source>
</evidence>
<dbReference type="InterPro" id="IPR004074">
    <property type="entry name" value="IL-1_rcpt_I/II-typ"/>
</dbReference>
<evidence type="ECO:0000256" key="16">
    <source>
        <dbReference type="SAM" id="SignalP"/>
    </source>
</evidence>
<dbReference type="InterPro" id="IPR015621">
    <property type="entry name" value="IL-1_rcpt_fam"/>
</dbReference>
<dbReference type="CTD" id="108708408"/>
<dbReference type="AlphaFoldDB" id="A0A8J0UEG2"/>
<keyword evidence="12" id="KW-0325">Glycoprotein</keyword>
<dbReference type="InterPro" id="IPR035897">
    <property type="entry name" value="Toll_tir_struct_dom_sf"/>
</dbReference>
<keyword evidence="7 15" id="KW-1133">Transmembrane helix</keyword>
<evidence type="ECO:0000256" key="1">
    <source>
        <dbReference type="ARBA" id="ARBA00004479"/>
    </source>
</evidence>
<keyword evidence="10" id="KW-1015">Disulfide bond</keyword>
<dbReference type="GO" id="GO:0005886">
    <property type="term" value="C:plasma membrane"/>
    <property type="evidence" value="ECO:0000318"/>
    <property type="project" value="GO_Central"/>
</dbReference>
<keyword evidence="19" id="KW-1185">Reference proteome</keyword>
<dbReference type="PROSITE" id="PS50835">
    <property type="entry name" value="IG_LIKE"/>
    <property type="match status" value="2"/>
</dbReference>
<keyword evidence="11 20" id="KW-0675">Receptor</keyword>
<keyword evidence="14" id="KW-0393">Immunoglobulin domain</keyword>
<feature type="signal peptide" evidence="16">
    <location>
        <begin position="1"/>
        <end position="18"/>
    </location>
</feature>
<feature type="transmembrane region" description="Helical" evidence="15">
    <location>
        <begin position="346"/>
        <end position="370"/>
    </location>
</feature>
<dbReference type="Pfam" id="PF18452">
    <property type="entry name" value="Ig_6"/>
    <property type="match status" value="1"/>
</dbReference>
<evidence type="ECO:0000259" key="18">
    <source>
        <dbReference type="PROSITE" id="PS50835"/>
    </source>
</evidence>
<dbReference type="InterPro" id="IPR007110">
    <property type="entry name" value="Ig-like_dom"/>
</dbReference>
<dbReference type="Gene3D" id="3.40.50.10140">
    <property type="entry name" value="Toll/interleukin-1 receptor homology (TIR) domain"/>
    <property type="match status" value="1"/>
</dbReference>
<evidence type="ECO:0000259" key="17">
    <source>
        <dbReference type="PROSITE" id="PS50104"/>
    </source>
</evidence>
<dbReference type="InterPro" id="IPR036179">
    <property type="entry name" value="Ig-like_dom_sf"/>
</dbReference>
<name>A0A8J0UEG2_XENLA</name>
<dbReference type="AGR" id="Xenbase:XB-GENE-6485854"/>
<evidence type="ECO:0000256" key="4">
    <source>
        <dbReference type="ARBA" id="ARBA00022729"/>
    </source>
</evidence>
<dbReference type="PANTHER" id="PTHR11890:SF23">
    <property type="entry name" value="INTERLEUKIN-18 RECEPTOR ACCESSORY PROTEIN"/>
    <property type="match status" value="1"/>
</dbReference>
<evidence type="ECO:0000256" key="3">
    <source>
        <dbReference type="ARBA" id="ARBA00022692"/>
    </source>
</evidence>
<dbReference type="InterPro" id="IPR003599">
    <property type="entry name" value="Ig_sub"/>
</dbReference>
<dbReference type="PROSITE" id="PS50104">
    <property type="entry name" value="TIR"/>
    <property type="match status" value="1"/>
</dbReference>
<evidence type="ECO:0000256" key="14">
    <source>
        <dbReference type="ARBA" id="ARBA00023319"/>
    </source>
</evidence>
<evidence type="ECO:0000256" key="9">
    <source>
        <dbReference type="ARBA" id="ARBA00023136"/>
    </source>
</evidence>
<evidence type="ECO:0000256" key="6">
    <source>
        <dbReference type="ARBA" id="ARBA00022801"/>
    </source>
</evidence>
<dbReference type="GO" id="GO:0042008">
    <property type="term" value="F:interleukin-18 receptor activity"/>
    <property type="evidence" value="ECO:0000318"/>
    <property type="project" value="GO_Central"/>
</dbReference>
<dbReference type="Proteomes" id="UP000186698">
    <property type="component" value="Chromosome 2L"/>
</dbReference>
<dbReference type="RefSeq" id="XP_018102567.1">
    <property type="nucleotide sequence ID" value="XM_018247078.2"/>
</dbReference>
<accession>A0A8J0UEG2</accession>
<feature type="chain" id="PRO_5035324220" evidence="16">
    <location>
        <begin position="19"/>
        <end position="566"/>
    </location>
</feature>
<dbReference type="PANTHER" id="PTHR11890">
    <property type="entry name" value="INTERLEUKIN-1 RECEPTOR FAMILY MEMBER"/>
    <property type="match status" value="1"/>
</dbReference>